<reference evidence="2 3" key="1">
    <citation type="submission" date="2015-04" db="EMBL/GenBank/DDBJ databases">
        <title>Draft genome sequence of bacteremic isolate Catabacter hongkongensis type strain HKU16T.</title>
        <authorList>
            <person name="Lau S.K."/>
            <person name="Teng J.L."/>
            <person name="Huang Y."/>
            <person name="Curreem S.O."/>
            <person name="Tsui S.K."/>
            <person name="Woo P.C."/>
        </authorList>
    </citation>
    <scope>NUCLEOTIDE SEQUENCE [LARGE SCALE GENOMIC DNA]</scope>
    <source>
        <strain evidence="2 3">HKU16</strain>
    </source>
</reference>
<name>A0A0M2NKJ0_9FIRM</name>
<evidence type="ECO:0000313" key="2">
    <source>
        <dbReference type="EMBL" id="KKI50765.1"/>
    </source>
</evidence>
<feature type="transmembrane region" description="Helical" evidence="1">
    <location>
        <begin position="43"/>
        <end position="64"/>
    </location>
</feature>
<keyword evidence="1" id="KW-1133">Transmembrane helix</keyword>
<organism evidence="2 3">
    <name type="scientific">Christensenella hongkongensis</name>
    <dbReference type="NCBI Taxonomy" id="270498"/>
    <lineage>
        <taxon>Bacteria</taxon>
        <taxon>Bacillati</taxon>
        <taxon>Bacillota</taxon>
        <taxon>Clostridia</taxon>
        <taxon>Christensenellales</taxon>
        <taxon>Christensenellaceae</taxon>
        <taxon>Christensenella</taxon>
    </lineage>
</organism>
<sequence>MKICPLCKTKFEDSAEFCPHCKAQLEDLKQVEQEEKKPVPKSFWIALLATFAFIGGFILLYKLVYSQFM</sequence>
<accession>A0A0M2NKJ0</accession>
<dbReference type="OrthoDB" id="2029546at2"/>
<protein>
    <recommendedName>
        <fullName evidence="4">Zinc ribbon domain-containing protein</fullName>
    </recommendedName>
</protein>
<dbReference type="AlphaFoldDB" id="A0A0M2NKJ0"/>
<keyword evidence="1" id="KW-0812">Transmembrane</keyword>
<evidence type="ECO:0000256" key="1">
    <source>
        <dbReference type="SAM" id="Phobius"/>
    </source>
</evidence>
<gene>
    <name evidence="2" type="ORF">CHK_1691</name>
</gene>
<dbReference type="PATRIC" id="fig|270498.16.peg.2755"/>
<proteinExistence type="predicted"/>
<dbReference type="Proteomes" id="UP000034076">
    <property type="component" value="Unassembled WGS sequence"/>
</dbReference>
<keyword evidence="1" id="KW-0472">Membrane</keyword>
<keyword evidence="3" id="KW-1185">Reference proteome</keyword>
<dbReference type="RefSeq" id="WP_046443562.1">
    <property type="nucleotide sequence ID" value="NZ_CAUERS010000066.1"/>
</dbReference>
<dbReference type="EMBL" id="LAYJ01000101">
    <property type="protein sequence ID" value="KKI50765.1"/>
    <property type="molecule type" value="Genomic_DNA"/>
</dbReference>
<evidence type="ECO:0000313" key="3">
    <source>
        <dbReference type="Proteomes" id="UP000034076"/>
    </source>
</evidence>
<comment type="caution">
    <text evidence="2">The sequence shown here is derived from an EMBL/GenBank/DDBJ whole genome shotgun (WGS) entry which is preliminary data.</text>
</comment>
<evidence type="ECO:0008006" key="4">
    <source>
        <dbReference type="Google" id="ProtNLM"/>
    </source>
</evidence>
<dbReference type="STRING" id="270498.CHK_1691"/>